<evidence type="ECO:0000256" key="1">
    <source>
        <dbReference type="SAM" id="MobiDB-lite"/>
    </source>
</evidence>
<evidence type="ECO:0000313" key="2">
    <source>
        <dbReference type="EMBL" id="KXT01682.1"/>
    </source>
</evidence>
<protein>
    <submittedName>
        <fullName evidence="2">Uncharacterized protein</fullName>
    </submittedName>
</protein>
<keyword evidence="3" id="KW-1185">Reference proteome</keyword>
<sequence>MVALKNLKTISWDIGNGATYREQPRDSKGRVTRIEVVNEKPGLKRSLSSSLKNKLMLRKKEDQNHTEDDQLTSMATNVVTQASNSKEKGKATLVDDVSHA</sequence>
<reference evidence="2 3" key="1">
    <citation type="submission" date="2015-07" db="EMBL/GenBank/DDBJ databases">
        <title>Comparative genomics of the Sigatoka disease complex on banana suggests a link between parallel evolutionary changes in Pseudocercospora fijiensis and Pseudocercospora eumusae and increased virulence on the banana host.</title>
        <authorList>
            <person name="Chang T.-C."/>
            <person name="Salvucci A."/>
            <person name="Crous P.W."/>
            <person name="Stergiopoulos I."/>
        </authorList>
    </citation>
    <scope>NUCLEOTIDE SEQUENCE [LARGE SCALE GENOMIC DNA]</scope>
    <source>
        <strain evidence="2 3">CBS 114824</strain>
    </source>
</reference>
<dbReference type="EMBL" id="LFZN01000051">
    <property type="protein sequence ID" value="KXT01682.1"/>
    <property type="molecule type" value="Genomic_DNA"/>
</dbReference>
<organism evidence="2 3">
    <name type="scientific">Pseudocercospora eumusae</name>
    <dbReference type="NCBI Taxonomy" id="321146"/>
    <lineage>
        <taxon>Eukaryota</taxon>
        <taxon>Fungi</taxon>
        <taxon>Dikarya</taxon>
        <taxon>Ascomycota</taxon>
        <taxon>Pezizomycotina</taxon>
        <taxon>Dothideomycetes</taxon>
        <taxon>Dothideomycetidae</taxon>
        <taxon>Mycosphaerellales</taxon>
        <taxon>Mycosphaerellaceae</taxon>
        <taxon>Pseudocercospora</taxon>
    </lineage>
</organism>
<accession>A0A139HH19</accession>
<feature type="region of interest" description="Disordered" evidence="1">
    <location>
        <begin position="59"/>
        <end position="100"/>
    </location>
</feature>
<dbReference type="AlphaFoldDB" id="A0A139HH19"/>
<gene>
    <name evidence="2" type="ORF">AC578_2765</name>
</gene>
<name>A0A139HH19_9PEZI</name>
<dbReference type="Proteomes" id="UP000070133">
    <property type="component" value="Unassembled WGS sequence"/>
</dbReference>
<feature type="compositionally biased region" description="Basic and acidic residues" evidence="1">
    <location>
        <begin position="59"/>
        <end position="68"/>
    </location>
</feature>
<dbReference type="OrthoDB" id="3648376at2759"/>
<evidence type="ECO:0000313" key="3">
    <source>
        <dbReference type="Proteomes" id="UP000070133"/>
    </source>
</evidence>
<comment type="caution">
    <text evidence="2">The sequence shown here is derived from an EMBL/GenBank/DDBJ whole genome shotgun (WGS) entry which is preliminary data.</text>
</comment>
<proteinExistence type="predicted"/>
<feature type="compositionally biased region" description="Polar residues" evidence="1">
    <location>
        <begin position="71"/>
        <end position="84"/>
    </location>
</feature>